<dbReference type="AlphaFoldDB" id="A0A915JEK1"/>
<keyword evidence="1" id="KW-1185">Reference proteome</keyword>
<organism evidence="1 2">
    <name type="scientific">Romanomermis culicivorax</name>
    <name type="common">Nematode worm</name>
    <dbReference type="NCBI Taxonomy" id="13658"/>
    <lineage>
        <taxon>Eukaryota</taxon>
        <taxon>Metazoa</taxon>
        <taxon>Ecdysozoa</taxon>
        <taxon>Nematoda</taxon>
        <taxon>Enoplea</taxon>
        <taxon>Dorylaimia</taxon>
        <taxon>Mermithida</taxon>
        <taxon>Mermithoidea</taxon>
        <taxon>Mermithidae</taxon>
        <taxon>Romanomermis</taxon>
    </lineage>
</organism>
<protein>
    <submittedName>
        <fullName evidence="2">Uncharacterized protein</fullName>
    </submittedName>
</protein>
<name>A0A915JEK1_ROMCU</name>
<dbReference type="WBParaSite" id="nRc.2.0.1.t24613-RA">
    <property type="protein sequence ID" value="nRc.2.0.1.t24613-RA"/>
    <property type="gene ID" value="nRc.2.0.1.g24613"/>
</dbReference>
<evidence type="ECO:0000313" key="2">
    <source>
        <dbReference type="WBParaSite" id="nRc.2.0.1.t24613-RA"/>
    </source>
</evidence>
<sequence>MPQTAFSLNSVSSSRWTKEERWYREMEKCLSDFLAAFIMPPLEPDLHDFLGGIASIWLIK</sequence>
<reference evidence="2" key="1">
    <citation type="submission" date="2022-11" db="UniProtKB">
        <authorList>
            <consortium name="WormBaseParasite"/>
        </authorList>
    </citation>
    <scope>IDENTIFICATION</scope>
</reference>
<evidence type="ECO:0000313" key="1">
    <source>
        <dbReference type="Proteomes" id="UP000887565"/>
    </source>
</evidence>
<proteinExistence type="predicted"/>
<dbReference type="Proteomes" id="UP000887565">
    <property type="component" value="Unplaced"/>
</dbReference>
<accession>A0A915JEK1</accession>